<name>A0ACC0LPU9_RHOML</name>
<organism evidence="1 2">
    <name type="scientific">Rhododendron molle</name>
    <name type="common">Chinese azalea</name>
    <name type="synonym">Azalea mollis</name>
    <dbReference type="NCBI Taxonomy" id="49168"/>
    <lineage>
        <taxon>Eukaryota</taxon>
        <taxon>Viridiplantae</taxon>
        <taxon>Streptophyta</taxon>
        <taxon>Embryophyta</taxon>
        <taxon>Tracheophyta</taxon>
        <taxon>Spermatophyta</taxon>
        <taxon>Magnoliopsida</taxon>
        <taxon>eudicotyledons</taxon>
        <taxon>Gunneridae</taxon>
        <taxon>Pentapetalae</taxon>
        <taxon>asterids</taxon>
        <taxon>Ericales</taxon>
        <taxon>Ericaceae</taxon>
        <taxon>Ericoideae</taxon>
        <taxon>Rhodoreae</taxon>
        <taxon>Rhododendron</taxon>
    </lineage>
</organism>
<sequence length="361" mass="40602">MAGPLGIRAFREMQSQAYGAAKEMRATGERQRGGEGRMRRSLNGPVRGGPPELLWRIAMVDNQGNLAEVHLAPARVEPTPVTISVPIEWGNEAVRRMLAMEKVIRRAASGIPLELHYPAPTPPLQLFRGLRKRTQSPLQNEIATRTTTPLVTTRRQTRSSQPMATSQDVTRAVVAHAEQQYQIKMRQNPTEEEPVHKKLLILPKIFEEEGEEEKEEEEEEEQSDEERSSTSSGSDDSNGAIPLPENEEEDGDEAVPVLVQIAPPDDAEFVIEEIGEEPEGNPEEEPMEEKGPEKEPMEEGDPEEWEIGPEEWEIELVERIEPVQEPEVMDILFGSGDVPPPPYETDIGMYVFRYPDIFWAG</sequence>
<accession>A0ACC0LPU9</accession>
<gene>
    <name evidence="1" type="ORF">RHMOL_Rhmol11G0051700</name>
</gene>
<evidence type="ECO:0000313" key="2">
    <source>
        <dbReference type="Proteomes" id="UP001062846"/>
    </source>
</evidence>
<reference evidence="1" key="1">
    <citation type="submission" date="2022-02" db="EMBL/GenBank/DDBJ databases">
        <title>Plant Genome Project.</title>
        <authorList>
            <person name="Zhang R.-G."/>
        </authorList>
    </citation>
    <scope>NUCLEOTIDE SEQUENCE</scope>
    <source>
        <strain evidence="1">AT1</strain>
    </source>
</reference>
<dbReference type="Proteomes" id="UP001062846">
    <property type="component" value="Chromosome 11"/>
</dbReference>
<comment type="caution">
    <text evidence="1">The sequence shown here is derived from an EMBL/GenBank/DDBJ whole genome shotgun (WGS) entry which is preliminary data.</text>
</comment>
<proteinExistence type="predicted"/>
<dbReference type="EMBL" id="CM046398">
    <property type="protein sequence ID" value="KAI8530359.1"/>
    <property type="molecule type" value="Genomic_DNA"/>
</dbReference>
<evidence type="ECO:0000313" key="1">
    <source>
        <dbReference type="EMBL" id="KAI8530359.1"/>
    </source>
</evidence>
<keyword evidence="2" id="KW-1185">Reference proteome</keyword>
<protein>
    <submittedName>
        <fullName evidence="1">Uncharacterized protein</fullName>
    </submittedName>
</protein>